<protein>
    <submittedName>
        <fullName evidence="2">Uncharacterized protein</fullName>
    </submittedName>
</protein>
<feature type="transmembrane region" description="Helical" evidence="1">
    <location>
        <begin position="38"/>
        <end position="58"/>
    </location>
</feature>
<dbReference type="AlphaFoldDB" id="A0A8J3LBT6"/>
<reference evidence="2" key="1">
    <citation type="submission" date="2021-01" db="EMBL/GenBank/DDBJ databases">
        <title>Whole genome shotgun sequence of Catellatospora methionotrophica NBRC 14553.</title>
        <authorList>
            <person name="Komaki H."/>
            <person name="Tamura T."/>
        </authorList>
    </citation>
    <scope>NUCLEOTIDE SEQUENCE</scope>
    <source>
        <strain evidence="2">NBRC 14553</strain>
    </source>
</reference>
<keyword evidence="1" id="KW-0812">Transmembrane</keyword>
<keyword evidence="3" id="KW-1185">Reference proteome</keyword>
<evidence type="ECO:0000313" key="3">
    <source>
        <dbReference type="Proteomes" id="UP000660339"/>
    </source>
</evidence>
<proteinExistence type="predicted"/>
<organism evidence="2 3">
    <name type="scientific">Catellatospora methionotrophica</name>
    <dbReference type="NCBI Taxonomy" id="121620"/>
    <lineage>
        <taxon>Bacteria</taxon>
        <taxon>Bacillati</taxon>
        <taxon>Actinomycetota</taxon>
        <taxon>Actinomycetes</taxon>
        <taxon>Micromonosporales</taxon>
        <taxon>Micromonosporaceae</taxon>
        <taxon>Catellatospora</taxon>
    </lineage>
</organism>
<dbReference type="EMBL" id="BONJ01000001">
    <property type="protein sequence ID" value="GIG11740.1"/>
    <property type="molecule type" value="Genomic_DNA"/>
</dbReference>
<keyword evidence="1" id="KW-1133">Transmembrane helix</keyword>
<accession>A0A8J3LBT6</accession>
<dbReference type="Proteomes" id="UP000660339">
    <property type="component" value="Unassembled WGS sequence"/>
</dbReference>
<name>A0A8J3LBT6_9ACTN</name>
<evidence type="ECO:0000313" key="2">
    <source>
        <dbReference type="EMBL" id="GIG11740.1"/>
    </source>
</evidence>
<comment type="caution">
    <text evidence="2">The sequence shown here is derived from an EMBL/GenBank/DDBJ whole genome shotgun (WGS) entry which is preliminary data.</text>
</comment>
<sequence>MVRTVRTVTKKSTAVIGNVGGICVVLAFFMLLRLFTTNLGPVGIATVAGALLIGGALLRIEAAIRSAKPD</sequence>
<gene>
    <name evidence="2" type="ORF">Cme02nite_00720</name>
</gene>
<feature type="transmembrane region" description="Helical" evidence="1">
    <location>
        <begin position="12"/>
        <end position="32"/>
    </location>
</feature>
<evidence type="ECO:0000256" key="1">
    <source>
        <dbReference type="SAM" id="Phobius"/>
    </source>
</evidence>
<keyword evidence="1" id="KW-0472">Membrane</keyword>